<accession>A0A7Z0L3A9</accession>
<evidence type="ECO:0000313" key="2">
    <source>
        <dbReference type="Proteomes" id="UP000529417"/>
    </source>
</evidence>
<proteinExistence type="predicted"/>
<dbReference type="Proteomes" id="UP000529417">
    <property type="component" value="Unassembled WGS sequence"/>
</dbReference>
<name>A0A7Z0L3A9_9RHOB</name>
<gene>
    <name evidence="1" type="ORF">HUK65_18105</name>
</gene>
<keyword evidence="2" id="KW-1185">Reference proteome</keyword>
<comment type="caution">
    <text evidence="1">The sequence shown here is derived from an EMBL/GenBank/DDBJ whole genome shotgun (WGS) entry which is preliminary data.</text>
</comment>
<reference evidence="1 2" key="1">
    <citation type="journal article" date="2000" name="Arch. Microbiol.">
        <title>Rhodobaca bogoriensis gen. nov. and sp. nov., an alkaliphilic purple nonsulfur bacterium from African Rift Valley soda lakes.</title>
        <authorList>
            <person name="Milford A.D."/>
            <person name="Achenbach L.A."/>
            <person name="Jung D.O."/>
            <person name="Madigan M.T."/>
        </authorList>
    </citation>
    <scope>NUCLEOTIDE SEQUENCE [LARGE SCALE GENOMIC DNA]</scope>
    <source>
        <strain evidence="1 2">2376</strain>
    </source>
</reference>
<sequence>MAKRDGRRKSEAAKAATKRARIARASARRRVITWSSAASAAEAAGHPLNVALHVTWSALVAGERSDGNVLGLSAVERERRLWSSLRLVAARARVPWLAVRAPEHDTRRGLHLHVALHLPDAAAIRDAIGVVERLTGSPAERVDMRGWSVRGGGRTHYGVVARSDCSGWFLQRRVEALGGSGVALVAYAAKGDGKAAVEGQHRLSNELSALARSAA</sequence>
<dbReference type="RefSeq" id="WP_179907663.1">
    <property type="nucleotide sequence ID" value="NZ_JACBXS010000094.1"/>
</dbReference>
<dbReference type="EMBL" id="JACBXS010000094">
    <property type="protein sequence ID" value="NYS26873.1"/>
    <property type="molecule type" value="Genomic_DNA"/>
</dbReference>
<evidence type="ECO:0000313" key="1">
    <source>
        <dbReference type="EMBL" id="NYS26873.1"/>
    </source>
</evidence>
<organism evidence="1 2">
    <name type="scientific">Rhabdonatronobacter sediminivivens</name>
    <dbReference type="NCBI Taxonomy" id="2743469"/>
    <lineage>
        <taxon>Bacteria</taxon>
        <taxon>Pseudomonadati</taxon>
        <taxon>Pseudomonadota</taxon>
        <taxon>Alphaproteobacteria</taxon>
        <taxon>Rhodobacterales</taxon>
        <taxon>Paracoccaceae</taxon>
        <taxon>Rhabdonatronobacter</taxon>
    </lineage>
</organism>
<dbReference type="AlphaFoldDB" id="A0A7Z0L3A9"/>
<protein>
    <submittedName>
        <fullName evidence="1">Uncharacterized protein</fullName>
    </submittedName>
</protein>